<gene>
    <name evidence="2" type="ORF">POPTR_001G443150</name>
</gene>
<evidence type="ECO:0000313" key="2">
    <source>
        <dbReference type="EMBL" id="RQO86136.1"/>
    </source>
</evidence>
<dbReference type="InParanoid" id="A0A3N7EFG8"/>
<keyword evidence="1" id="KW-0812">Transmembrane</keyword>
<evidence type="ECO:0000256" key="1">
    <source>
        <dbReference type="SAM" id="Phobius"/>
    </source>
</evidence>
<name>A0A3N7EFG8_POPTR</name>
<reference evidence="2 3" key="1">
    <citation type="journal article" date="2006" name="Science">
        <title>The genome of black cottonwood, Populus trichocarpa (Torr. &amp; Gray).</title>
        <authorList>
            <person name="Tuskan G.A."/>
            <person name="Difazio S."/>
            <person name="Jansson S."/>
            <person name="Bohlmann J."/>
            <person name="Grigoriev I."/>
            <person name="Hellsten U."/>
            <person name="Putnam N."/>
            <person name="Ralph S."/>
            <person name="Rombauts S."/>
            <person name="Salamov A."/>
            <person name="Schein J."/>
            <person name="Sterck L."/>
            <person name="Aerts A."/>
            <person name="Bhalerao R.R."/>
            <person name="Bhalerao R.P."/>
            <person name="Blaudez D."/>
            <person name="Boerjan W."/>
            <person name="Brun A."/>
            <person name="Brunner A."/>
            <person name="Busov V."/>
            <person name="Campbell M."/>
            <person name="Carlson J."/>
            <person name="Chalot M."/>
            <person name="Chapman J."/>
            <person name="Chen G.L."/>
            <person name="Cooper D."/>
            <person name="Coutinho P.M."/>
            <person name="Couturier J."/>
            <person name="Covert S."/>
            <person name="Cronk Q."/>
            <person name="Cunningham R."/>
            <person name="Davis J."/>
            <person name="Degroeve S."/>
            <person name="Dejardin A."/>
            <person name="Depamphilis C."/>
            <person name="Detter J."/>
            <person name="Dirks B."/>
            <person name="Dubchak I."/>
            <person name="Duplessis S."/>
            <person name="Ehlting J."/>
            <person name="Ellis B."/>
            <person name="Gendler K."/>
            <person name="Goodstein D."/>
            <person name="Gribskov M."/>
            <person name="Grimwood J."/>
            <person name="Groover A."/>
            <person name="Gunter L."/>
            <person name="Hamberger B."/>
            <person name="Heinze B."/>
            <person name="Helariutta Y."/>
            <person name="Henrissat B."/>
            <person name="Holligan D."/>
            <person name="Holt R."/>
            <person name="Huang W."/>
            <person name="Islam-Faridi N."/>
            <person name="Jones S."/>
            <person name="Jones-Rhoades M."/>
            <person name="Jorgensen R."/>
            <person name="Joshi C."/>
            <person name="Kangasjarvi J."/>
            <person name="Karlsson J."/>
            <person name="Kelleher C."/>
            <person name="Kirkpatrick R."/>
            <person name="Kirst M."/>
            <person name="Kohler A."/>
            <person name="Kalluri U."/>
            <person name="Larimer F."/>
            <person name="Leebens-Mack J."/>
            <person name="Leple J.C."/>
            <person name="Locascio P."/>
            <person name="Lou Y."/>
            <person name="Lucas S."/>
            <person name="Martin F."/>
            <person name="Montanini B."/>
            <person name="Napoli C."/>
            <person name="Nelson D.R."/>
            <person name="Nelson C."/>
            <person name="Nieminen K."/>
            <person name="Nilsson O."/>
            <person name="Pereda V."/>
            <person name="Peter G."/>
            <person name="Philippe R."/>
            <person name="Pilate G."/>
            <person name="Poliakov A."/>
            <person name="Razumovskaya J."/>
            <person name="Richardson P."/>
            <person name="Rinaldi C."/>
            <person name="Ritland K."/>
            <person name="Rouze P."/>
            <person name="Ryaboy D."/>
            <person name="Schmutz J."/>
            <person name="Schrader J."/>
            <person name="Segerman B."/>
            <person name="Shin H."/>
            <person name="Siddiqui A."/>
            <person name="Sterky F."/>
            <person name="Terry A."/>
            <person name="Tsai C.J."/>
            <person name="Uberbacher E."/>
            <person name="Unneberg P."/>
            <person name="Vahala J."/>
            <person name="Wall K."/>
            <person name="Wessler S."/>
            <person name="Yang G."/>
            <person name="Yin T."/>
            <person name="Douglas C."/>
            <person name="Marra M."/>
            <person name="Sandberg G."/>
            <person name="Van de Peer Y."/>
            <person name="Rokhsar D."/>
        </authorList>
    </citation>
    <scope>NUCLEOTIDE SEQUENCE [LARGE SCALE GENOMIC DNA]</scope>
    <source>
        <strain evidence="3">cv. Nisqually</strain>
    </source>
</reference>
<proteinExistence type="predicted"/>
<dbReference type="EMBL" id="CM009290">
    <property type="protein sequence ID" value="RQO86136.1"/>
    <property type="molecule type" value="Genomic_DNA"/>
</dbReference>
<organism evidence="2 3">
    <name type="scientific">Populus trichocarpa</name>
    <name type="common">Western balsam poplar</name>
    <name type="synonym">Populus balsamifera subsp. trichocarpa</name>
    <dbReference type="NCBI Taxonomy" id="3694"/>
    <lineage>
        <taxon>Eukaryota</taxon>
        <taxon>Viridiplantae</taxon>
        <taxon>Streptophyta</taxon>
        <taxon>Embryophyta</taxon>
        <taxon>Tracheophyta</taxon>
        <taxon>Spermatophyta</taxon>
        <taxon>Magnoliopsida</taxon>
        <taxon>eudicotyledons</taxon>
        <taxon>Gunneridae</taxon>
        <taxon>Pentapetalae</taxon>
        <taxon>rosids</taxon>
        <taxon>fabids</taxon>
        <taxon>Malpighiales</taxon>
        <taxon>Salicaceae</taxon>
        <taxon>Saliceae</taxon>
        <taxon>Populus</taxon>
    </lineage>
</organism>
<evidence type="ECO:0000313" key="3">
    <source>
        <dbReference type="Proteomes" id="UP000006729"/>
    </source>
</evidence>
<keyword evidence="1" id="KW-1133">Transmembrane helix</keyword>
<dbReference type="Gramene" id="Potri.001G443150.1.v4.1">
    <property type="protein sequence ID" value="Potri.001G443150.1.v4.1"/>
    <property type="gene ID" value="Potri.001G443150.v4.1"/>
</dbReference>
<feature type="transmembrane region" description="Helical" evidence="1">
    <location>
        <begin position="52"/>
        <end position="76"/>
    </location>
</feature>
<evidence type="ECO:0008006" key="4">
    <source>
        <dbReference type="Google" id="ProtNLM"/>
    </source>
</evidence>
<keyword evidence="3" id="KW-1185">Reference proteome</keyword>
<keyword evidence="1" id="KW-0472">Membrane</keyword>
<dbReference type="AlphaFoldDB" id="A0A3N7EFG8"/>
<dbReference type="Proteomes" id="UP000006729">
    <property type="component" value="Chromosome 1"/>
</dbReference>
<dbReference type="SMR" id="A0A3N7EFG8"/>
<protein>
    <recommendedName>
        <fullName evidence="4">Transmembrane protein</fullName>
    </recommendedName>
</protein>
<accession>A0A3N7EFG8</accession>
<sequence length="83" mass="9603">MEARNGFERDGRYIKEEGDMGYAWLPVCHKQRPIFCFRLAVAGGVRGAKHTLSFSICVYACVRALIILLLNFYVLLRCFYMSF</sequence>